<reference evidence="2 3" key="1">
    <citation type="journal article" date="2017" name="Genome Announc.">
        <title>Draft Genome Sequences of Salinivibrio proteolyticus, Salinivibrio sharmensis, Salinivibrio siamensis, Salinivibrio costicola subsp. alcaliphilus, Salinivibrio costicola subsp. vallismortis, and 29 New Isolates Belonging to the Genus Salinivibrio.</title>
        <authorList>
            <person name="Lopez-Hermoso C."/>
            <person name="de la Haba R.R."/>
            <person name="Sanchez-Porro C."/>
            <person name="Bayliss S.C."/>
            <person name="Feil E.J."/>
            <person name="Ventosa A."/>
        </authorList>
    </citation>
    <scope>NUCLEOTIDE SEQUENCE [LARGE SCALE GENOMIC DNA]</scope>
    <source>
        <strain evidence="2 3">AL184</strain>
    </source>
</reference>
<keyword evidence="1" id="KW-1133">Transmembrane helix</keyword>
<dbReference type="Proteomes" id="UP000189021">
    <property type="component" value="Unassembled WGS sequence"/>
</dbReference>
<name>A0AB36JXU4_9GAMM</name>
<organism evidence="2 3">
    <name type="scientific">Salinivibrio kushneri</name>
    <dbReference type="NCBI Taxonomy" id="1908198"/>
    <lineage>
        <taxon>Bacteria</taxon>
        <taxon>Pseudomonadati</taxon>
        <taxon>Pseudomonadota</taxon>
        <taxon>Gammaproteobacteria</taxon>
        <taxon>Vibrionales</taxon>
        <taxon>Vibrionaceae</taxon>
        <taxon>Salinivibrio</taxon>
    </lineage>
</organism>
<proteinExistence type="predicted"/>
<evidence type="ECO:0000313" key="2">
    <source>
        <dbReference type="EMBL" id="OOE39914.1"/>
    </source>
</evidence>
<gene>
    <name evidence="2" type="ORF">BZG00_08485</name>
</gene>
<dbReference type="RefSeq" id="WP_077659256.1">
    <property type="nucleotide sequence ID" value="NZ_CP040022.1"/>
</dbReference>
<evidence type="ECO:0000256" key="1">
    <source>
        <dbReference type="SAM" id="Phobius"/>
    </source>
</evidence>
<keyword evidence="1" id="KW-0472">Membrane</keyword>
<sequence length="187" mass="21282">MSVRKIEFLYQSLSDTQAIIRATDVKLGFLFAIVLLPITVFSDVYEIAMNLASESKFMTVGLGLILTLWFMSFYTLFLGVVAISNPYMSVSGEKAKGAFHGGDLFNFRFTDRFINRPVLSNYTVDDFVKILPDDDTEIIKELVFEKIKTTYIRDIKTKRASQCVILAFLWITLGAAIWGYHLFKVSL</sequence>
<dbReference type="EMBL" id="MUEK01000006">
    <property type="protein sequence ID" value="OOE39914.1"/>
    <property type="molecule type" value="Genomic_DNA"/>
</dbReference>
<dbReference type="AlphaFoldDB" id="A0AB36JXU4"/>
<comment type="caution">
    <text evidence="2">The sequence shown here is derived from an EMBL/GenBank/DDBJ whole genome shotgun (WGS) entry which is preliminary data.</text>
</comment>
<feature type="transmembrane region" description="Helical" evidence="1">
    <location>
        <begin position="57"/>
        <end position="83"/>
    </location>
</feature>
<keyword evidence="1" id="KW-0812">Transmembrane</keyword>
<feature type="transmembrane region" description="Helical" evidence="1">
    <location>
        <begin position="27"/>
        <end position="45"/>
    </location>
</feature>
<evidence type="ECO:0000313" key="3">
    <source>
        <dbReference type="Proteomes" id="UP000189021"/>
    </source>
</evidence>
<accession>A0AB36JXU4</accession>
<feature type="transmembrane region" description="Helical" evidence="1">
    <location>
        <begin position="163"/>
        <end position="183"/>
    </location>
</feature>
<protein>
    <submittedName>
        <fullName evidence="2">Uncharacterized protein</fullName>
    </submittedName>
</protein>
<keyword evidence="3" id="KW-1185">Reference proteome</keyword>